<evidence type="ECO:0000256" key="3">
    <source>
        <dbReference type="ARBA" id="ARBA00005005"/>
    </source>
</evidence>
<dbReference type="EC" id="5.3.3.8" evidence="5"/>
<dbReference type="PANTHER" id="PTHR11941:SF75">
    <property type="entry name" value="ENOYL-COA HYDRATASE_ISOMERASE FAMILY PROTEIN"/>
    <property type="match status" value="1"/>
</dbReference>
<dbReference type="Pfam" id="PF00378">
    <property type="entry name" value="ECH_1"/>
    <property type="match status" value="1"/>
</dbReference>
<comment type="catalytic activity">
    <reaction evidence="2">
        <text>a (3E)-enoyl-CoA = a 4-saturated (2E)-enoyl-CoA</text>
        <dbReference type="Rhea" id="RHEA:45228"/>
        <dbReference type="ChEBI" id="CHEBI:58521"/>
        <dbReference type="ChEBI" id="CHEBI:85097"/>
        <dbReference type="EC" id="5.3.3.8"/>
    </reaction>
</comment>
<evidence type="ECO:0000313" key="7">
    <source>
        <dbReference type="EMBL" id="GFP85798.1"/>
    </source>
</evidence>
<evidence type="ECO:0000256" key="1">
    <source>
        <dbReference type="ARBA" id="ARBA00000452"/>
    </source>
</evidence>
<accession>A0A830BL77</accession>
<comment type="catalytic activity">
    <reaction evidence="1">
        <text>a (3Z)-enoyl-CoA = a 4-saturated (2E)-enoyl-CoA</text>
        <dbReference type="Rhea" id="RHEA:45900"/>
        <dbReference type="ChEBI" id="CHEBI:85097"/>
        <dbReference type="ChEBI" id="CHEBI:85489"/>
        <dbReference type="EC" id="5.3.3.8"/>
    </reaction>
</comment>
<protein>
    <recommendedName>
        <fullName evidence="5">Delta(3)-Delta(2)-enoyl-CoA isomerase</fullName>
        <ecNumber evidence="5">5.3.3.8</ecNumber>
    </recommendedName>
</protein>
<evidence type="ECO:0000313" key="8">
    <source>
        <dbReference type="Proteomes" id="UP000653305"/>
    </source>
</evidence>
<dbReference type="FunFam" id="3.90.226.10:FF:000049">
    <property type="entry name" value="Enoyl-CoA delta isomerase 3"/>
    <property type="match status" value="1"/>
</dbReference>
<dbReference type="GO" id="GO:0004165">
    <property type="term" value="F:delta(3)-delta(2)-enoyl-CoA isomerase activity"/>
    <property type="evidence" value="ECO:0007669"/>
    <property type="project" value="UniProtKB-EC"/>
</dbReference>
<proteinExistence type="inferred from homology"/>
<dbReference type="GO" id="GO:0005777">
    <property type="term" value="C:peroxisome"/>
    <property type="evidence" value="ECO:0007669"/>
    <property type="project" value="TreeGrafter"/>
</dbReference>
<dbReference type="CDD" id="cd06558">
    <property type="entry name" value="crotonase-like"/>
    <property type="match status" value="1"/>
</dbReference>
<comment type="similarity">
    <text evidence="4">Belongs to the enoyl-CoA hydratase/isomerase family.</text>
</comment>
<evidence type="ECO:0000256" key="6">
    <source>
        <dbReference type="ARBA" id="ARBA00023098"/>
    </source>
</evidence>
<reference evidence="7" key="1">
    <citation type="submission" date="2020-07" db="EMBL/GenBank/DDBJ databases">
        <title>Ethylene signaling mediates host invasion by parasitic plants.</title>
        <authorList>
            <person name="Yoshida S."/>
        </authorList>
    </citation>
    <scope>NUCLEOTIDE SEQUENCE</scope>
    <source>
        <strain evidence="7">Okayama</strain>
    </source>
</reference>
<dbReference type="PANTHER" id="PTHR11941">
    <property type="entry name" value="ENOYL-COA HYDRATASE-RELATED"/>
    <property type="match status" value="1"/>
</dbReference>
<evidence type="ECO:0000256" key="2">
    <source>
        <dbReference type="ARBA" id="ARBA00000765"/>
    </source>
</evidence>
<keyword evidence="8" id="KW-1185">Reference proteome</keyword>
<dbReference type="InterPro" id="IPR001753">
    <property type="entry name" value="Enoyl-CoA_hydra/iso"/>
</dbReference>
<sequence length="237" mass="25320">MCTLEKRGDFFILTLTGDTKRDQEHRLSPPLIASIRTALAEARSQAVNGSVLITRSEGKFFSNGFDLRHAQAVGARAGSMVDLFRGVVADLLSLPMPTVAAVTGHAAAAGLLLAMSHDYIVMTSSRGVMYMSELDIGMTLPDYFTALVLGKVGAAADRRDLVLRAMKVGAKAAVRMGIVDSAQDSAEEVEEAAMRAADEMGKRRWSGEAYAGIRKGLYPEVCELLGLEGSVVLPSKL</sequence>
<dbReference type="Gene3D" id="3.90.226.10">
    <property type="entry name" value="2-enoyl-CoA Hydratase, Chain A, domain 1"/>
    <property type="match status" value="1"/>
</dbReference>
<evidence type="ECO:0000256" key="5">
    <source>
        <dbReference type="ARBA" id="ARBA00012064"/>
    </source>
</evidence>
<comment type="pathway">
    <text evidence="3">Lipid metabolism; fatty acid beta-oxidation.</text>
</comment>
<organism evidence="7 8">
    <name type="scientific">Phtheirospermum japonicum</name>
    <dbReference type="NCBI Taxonomy" id="374723"/>
    <lineage>
        <taxon>Eukaryota</taxon>
        <taxon>Viridiplantae</taxon>
        <taxon>Streptophyta</taxon>
        <taxon>Embryophyta</taxon>
        <taxon>Tracheophyta</taxon>
        <taxon>Spermatophyta</taxon>
        <taxon>Magnoliopsida</taxon>
        <taxon>eudicotyledons</taxon>
        <taxon>Gunneridae</taxon>
        <taxon>Pentapetalae</taxon>
        <taxon>asterids</taxon>
        <taxon>lamiids</taxon>
        <taxon>Lamiales</taxon>
        <taxon>Orobanchaceae</taxon>
        <taxon>Orobanchaceae incertae sedis</taxon>
        <taxon>Phtheirospermum</taxon>
    </lineage>
</organism>
<dbReference type="EMBL" id="BMAC01000112">
    <property type="protein sequence ID" value="GFP85798.1"/>
    <property type="molecule type" value="Genomic_DNA"/>
</dbReference>
<dbReference type="Proteomes" id="UP000653305">
    <property type="component" value="Unassembled WGS sequence"/>
</dbReference>
<dbReference type="OrthoDB" id="410701at2759"/>
<dbReference type="InterPro" id="IPR029045">
    <property type="entry name" value="ClpP/crotonase-like_dom_sf"/>
</dbReference>
<comment type="caution">
    <text evidence="7">The sequence shown here is derived from an EMBL/GenBank/DDBJ whole genome shotgun (WGS) entry which is preliminary data.</text>
</comment>
<dbReference type="GO" id="GO:0006635">
    <property type="term" value="P:fatty acid beta-oxidation"/>
    <property type="evidence" value="ECO:0007669"/>
    <property type="project" value="TreeGrafter"/>
</dbReference>
<dbReference type="SUPFAM" id="SSF52096">
    <property type="entry name" value="ClpP/crotonase"/>
    <property type="match status" value="1"/>
</dbReference>
<evidence type="ECO:0000256" key="4">
    <source>
        <dbReference type="ARBA" id="ARBA00005254"/>
    </source>
</evidence>
<name>A0A830BL77_9LAMI</name>
<gene>
    <name evidence="7" type="ORF">PHJA_000723500</name>
</gene>
<keyword evidence="6" id="KW-0443">Lipid metabolism</keyword>
<dbReference type="AlphaFoldDB" id="A0A830BL77"/>